<keyword evidence="2" id="KW-0812">Transmembrane</keyword>
<feature type="region of interest" description="Disordered" evidence="1">
    <location>
        <begin position="207"/>
        <end position="232"/>
    </location>
</feature>
<dbReference type="InterPro" id="IPR008996">
    <property type="entry name" value="IL1/FGF"/>
</dbReference>
<feature type="region of interest" description="Disordered" evidence="1">
    <location>
        <begin position="34"/>
        <end position="69"/>
    </location>
</feature>
<dbReference type="SUPFAM" id="SSF50353">
    <property type="entry name" value="Cytokine"/>
    <property type="match status" value="1"/>
</dbReference>
<feature type="compositionally biased region" description="Acidic residues" evidence="1">
    <location>
        <begin position="59"/>
        <end position="69"/>
    </location>
</feature>
<dbReference type="OrthoDB" id="5969404at2759"/>
<feature type="compositionally biased region" description="Polar residues" evidence="1">
    <location>
        <begin position="207"/>
        <end position="222"/>
    </location>
</feature>
<dbReference type="Proteomes" id="UP000275408">
    <property type="component" value="Unassembled WGS sequence"/>
</dbReference>
<evidence type="ECO:0000256" key="2">
    <source>
        <dbReference type="SAM" id="Phobius"/>
    </source>
</evidence>
<comment type="caution">
    <text evidence="3">The sequence shown here is derived from an EMBL/GenBank/DDBJ whole genome shotgun (WGS) entry which is preliminary data.</text>
</comment>
<sequence length="232" mass="26282">MVPVIFFFQQILFVLSFLVCTITFINGHPNAFSYSESSWTPESSEDDVSSRSFPYEDITPSEDMEDLDPEYSLDDVEDDLEDDLYEYAFLTNNKRNPNSRADKSFKNAAGYYLIENSNGNVIGTKDLSKCMTRGIFEVGRTPGGLPFYRNKATQKYLAIDPNGTVYMSPTQNSDTVIYTINDTRDLSIIYLYRLVGQNKRLYLDLSPQSNTVGPANTSNTTKFRSRNGVKTC</sequence>
<evidence type="ECO:0000313" key="4">
    <source>
        <dbReference type="Proteomes" id="UP000275408"/>
    </source>
</evidence>
<feature type="transmembrane region" description="Helical" evidence="2">
    <location>
        <begin position="6"/>
        <end position="25"/>
    </location>
</feature>
<dbReference type="InterPro" id="IPR056378">
    <property type="entry name" value="Let-756-like_FGF"/>
</dbReference>
<keyword evidence="2" id="KW-0472">Membrane</keyword>
<proteinExistence type="predicted"/>
<reference evidence="3 4" key="1">
    <citation type="journal article" date="2018" name="Sci. Rep.">
        <title>Comparative analysis of the Pocillopora damicornis genome highlights role of immune system in coral evolution.</title>
        <authorList>
            <person name="Cunning R."/>
            <person name="Bay R.A."/>
            <person name="Gillette P."/>
            <person name="Baker A.C."/>
            <person name="Traylor-Knowles N."/>
        </authorList>
    </citation>
    <scope>NUCLEOTIDE SEQUENCE [LARGE SCALE GENOMIC DNA]</scope>
    <source>
        <strain evidence="3">RSMAS</strain>
        <tissue evidence="3">Whole animal</tissue>
    </source>
</reference>
<dbReference type="EMBL" id="RCHS01001135">
    <property type="protein sequence ID" value="RMX55069.1"/>
    <property type="molecule type" value="Genomic_DNA"/>
</dbReference>
<keyword evidence="2" id="KW-1133">Transmembrane helix</keyword>
<evidence type="ECO:0000256" key="1">
    <source>
        <dbReference type="SAM" id="MobiDB-lite"/>
    </source>
</evidence>
<dbReference type="AlphaFoldDB" id="A0A3M6UNA0"/>
<keyword evidence="4" id="KW-1185">Reference proteome</keyword>
<dbReference type="CDD" id="cd00058">
    <property type="entry name" value="beta-trefoil_FGF"/>
    <property type="match status" value="1"/>
</dbReference>
<gene>
    <name evidence="3" type="ORF">pdam_00007284</name>
</gene>
<organism evidence="3 4">
    <name type="scientific">Pocillopora damicornis</name>
    <name type="common">Cauliflower coral</name>
    <name type="synonym">Millepora damicornis</name>
    <dbReference type="NCBI Taxonomy" id="46731"/>
    <lineage>
        <taxon>Eukaryota</taxon>
        <taxon>Metazoa</taxon>
        <taxon>Cnidaria</taxon>
        <taxon>Anthozoa</taxon>
        <taxon>Hexacorallia</taxon>
        <taxon>Scleractinia</taxon>
        <taxon>Astrocoeniina</taxon>
        <taxon>Pocilloporidae</taxon>
        <taxon>Pocillopora</taxon>
    </lineage>
</organism>
<protein>
    <submittedName>
        <fullName evidence="3">Uncharacterized protein</fullName>
    </submittedName>
</protein>
<evidence type="ECO:0000313" key="3">
    <source>
        <dbReference type="EMBL" id="RMX55069.1"/>
    </source>
</evidence>
<feature type="compositionally biased region" description="Basic residues" evidence="1">
    <location>
        <begin position="223"/>
        <end position="232"/>
    </location>
</feature>
<name>A0A3M6UNA0_POCDA</name>
<dbReference type="Gene3D" id="2.80.10.50">
    <property type="match status" value="1"/>
</dbReference>
<accession>A0A3M6UNA0</accession>